<dbReference type="PANTHER" id="PTHR48106">
    <property type="entry name" value="QUINONE OXIDOREDUCTASE PIG3-RELATED"/>
    <property type="match status" value="1"/>
</dbReference>
<dbReference type="SMART" id="SM00829">
    <property type="entry name" value="PKS_ER"/>
    <property type="match status" value="1"/>
</dbReference>
<dbReference type="SUPFAM" id="SSF51735">
    <property type="entry name" value="NAD(P)-binding Rossmann-fold domains"/>
    <property type="match status" value="1"/>
</dbReference>
<keyword evidence="5" id="KW-1185">Reference proteome</keyword>
<comment type="caution">
    <text evidence="4">The sequence shown here is derived from an EMBL/GenBank/DDBJ whole genome shotgun (WGS) entry which is preliminary data.</text>
</comment>
<dbReference type="EMBL" id="JBEZFP010000037">
    <property type="protein sequence ID" value="MEU8135108.1"/>
    <property type="molecule type" value="Genomic_DNA"/>
</dbReference>
<dbReference type="Pfam" id="PF00107">
    <property type="entry name" value="ADH_zinc_N"/>
    <property type="match status" value="1"/>
</dbReference>
<proteinExistence type="predicted"/>
<dbReference type="InterPro" id="IPR020843">
    <property type="entry name" value="ER"/>
</dbReference>
<evidence type="ECO:0000256" key="2">
    <source>
        <dbReference type="ARBA" id="ARBA00023002"/>
    </source>
</evidence>
<dbReference type="InterPro" id="IPR013149">
    <property type="entry name" value="ADH-like_C"/>
</dbReference>
<evidence type="ECO:0000256" key="1">
    <source>
        <dbReference type="ARBA" id="ARBA00022857"/>
    </source>
</evidence>
<dbReference type="PANTHER" id="PTHR48106:SF13">
    <property type="entry name" value="QUINONE OXIDOREDUCTASE-RELATED"/>
    <property type="match status" value="1"/>
</dbReference>
<name>A0ABV3DH69_9ACTN</name>
<organism evidence="4 5">
    <name type="scientific">Streptodolium elevatio</name>
    <dbReference type="NCBI Taxonomy" id="3157996"/>
    <lineage>
        <taxon>Bacteria</taxon>
        <taxon>Bacillati</taxon>
        <taxon>Actinomycetota</taxon>
        <taxon>Actinomycetes</taxon>
        <taxon>Kitasatosporales</taxon>
        <taxon>Streptomycetaceae</taxon>
        <taxon>Streptodolium</taxon>
    </lineage>
</organism>
<dbReference type="InterPro" id="IPR011032">
    <property type="entry name" value="GroES-like_sf"/>
</dbReference>
<keyword evidence="2" id="KW-0560">Oxidoreductase</keyword>
<dbReference type="SUPFAM" id="SSF50129">
    <property type="entry name" value="GroES-like"/>
    <property type="match status" value="1"/>
</dbReference>
<dbReference type="Pfam" id="PF08240">
    <property type="entry name" value="ADH_N"/>
    <property type="match status" value="1"/>
</dbReference>
<evidence type="ECO:0000313" key="4">
    <source>
        <dbReference type="EMBL" id="MEU8135108.1"/>
    </source>
</evidence>
<evidence type="ECO:0000313" key="5">
    <source>
        <dbReference type="Proteomes" id="UP001551482"/>
    </source>
</evidence>
<keyword evidence="1" id="KW-0521">NADP</keyword>
<dbReference type="Gene3D" id="3.90.180.10">
    <property type="entry name" value="Medium-chain alcohol dehydrogenases, catalytic domain"/>
    <property type="match status" value="1"/>
</dbReference>
<feature type="domain" description="Enoyl reductase (ER)" evidence="3">
    <location>
        <begin position="10"/>
        <end position="322"/>
    </location>
</feature>
<dbReference type="InterPro" id="IPR047618">
    <property type="entry name" value="QOR-like"/>
</dbReference>
<dbReference type="Proteomes" id="UP001551482">
    <property type="component" value="Unassembled WGS sequence"/>
</dbReference>
<accession>A0ABV3DH69</accession>
<dbReference type="CDD" id="cd05286">
    <property type="entry name" value="QOR2"/>
    <property type="match status" value="1"/>
</dbReference>
<dbReference type="InterPro" id="IPR036291">
    <property type="entry name" value="NAD(P)-bd_dom_sf"/>
</dbReference>
<evidence type="ECO:0000259" key="3">
    <source>
        <dbReference type="SMART" id="SM00829"/>
    </source>
</evidence>
<protein>
    <submittedName>
        <fullName evidence="4">Quinone oxidoreductase</fullName>
    </submittedName>
</protein>
<dbReference type="InterPro" id="IPR013154">
    <property type="entry name" value="ADH-like_N"/>
</dbReference>
<gene>
    <name evidence="4" type="ORF">AB0C36_16520</name>
</gene>
<reference evidence="4 5" key="1">
    <citation type="submission" date="2024-06" db="EMBL/GenBank/DDBJ databases">
        <title>The Natural Products Discovery Center: Release of the First 8490 Sequenced Strains for Exploring Actinobacteria Biosynthetic Diversity.</title>
        <authorList>
            <person name="Kalkreuter E."/>
            <person name="Kautsar S.A."/>
            <person name="Yang D."/>
            <person name="Bader C.D."/>
            <person name="Teijaro C.N."/>
            <person name="Fluegel L."/>
            <person name="Davis C.M."/>
            <person name="Simpson J.R."/>
            <person name="Lauterbach L."/>
            <person name="Steele A.D."/>
            <person name="Gui C."/>
            <person name="Meng S."/>
            <person name="Li G."/>
            <person name="Viehrig K."/>
            <person name="Ye F."/>
            <person name="Su P."/>
            <person name="Kiefer A.F."/>
            <person name="Nichols A."/>
            <person name="Cepeda A.J."/>
            <person name="Yan W."/>
            <person name="Fan B."/>
            <person name="Jiang Y."/>
            <person name="Adhikari A."/>
            <person name="Zheng C.-J."/>
            <person name="Schuster L."/>
            <person name="Cowan T.M."/>
            <person name="Smanski M.J."/>
            <person name="Chevrette M.G."/>
            <person name="De Carvalho L.P.S."/>
            <person name="Shen B."/>
        </authorList>
    </citation>
    <scope>NUCLEOTIDE SEQUENCE [LARGE SCALE GENOMIC DNA]</scope>
    <source>
        <strain evidence="4 5">NPDC048946</strain>
    </source>
</reference>
<dbReference type="Gene3D" id="3.40.50.720">
    <property type="entry name" value="NAD(P)-binding Rossmann-like Domain"/>
    <property type="match status" value="1"/>
</dbReference>
<sequence>MRSIVVEQAGGPEVLVVREAARPVPQAGQVLVRVAAAGVNYADVMMRGGRTAAPFPLTPGVEGAGTVVEVGPGVSGVAAGDRVAWSPVAGAGGWGSYAEYACVAAAQVMPVPDDIGLHTAAAVILQGLTAHYLANEQYPVGPGTAVLVHAAAGGTGQTAVRWLKRLGATVIGTVSTDEKADLARAAGADHVIRYEEFAKAARELTDGQGVHYVVDGVGGSTFRADLDAVRARGHICVFGQAGGVPEPFSPMELIPKSITVAGGYMTNFLRTRDEVLAKADAVWAGVREGWLAPDPATTFPLDAAADAHARLESRASTGKLVLAISPEAG</sequence>
<dbReference type="RefSeq" id="WP_358354441.1">
    <property type="nucleotide sequence ID" value="NZ_JBEZFP010000037.1"/>
</dbReference>